<evidence type="ECO:0000313" key="4">
    <source>
        <dbReference type="Proteomes" id="UP000198599"/>
    </source>
</evidence>
<feature type="region of interest" description="Disordered" evidence="1">
    <location>
        <begin position="1"/>
        <end position="27"/>
    </location>
</feature>
<dbReference type="InterPro" id="IPR045526">
    <property type="entry name" value="DUF6471"/>
</dbReference>
<accession>A0A1I5H6H4</accession>
<feature type="domain" description="DUF6471" evidence="2">
    <location>
        <begin position="24"/>
        <end position="86"/>
    </location>
</feature>
<dbReference type="STRING" id="1005928.SAMN04487859_1583"/>
<dbReference type="Proteomes" id="UP000198599">
    <property type="component" value="Unassembled WGS sequence"/>
</dbReference>
<reference evidence="4" key="1">
    <citation type="submission" date="2016-10" db="EMBL/GenBank/DDBJ databases">
        <authorList>
            <person name="Varghese N."/>
            <person name="Submissions S."/>
        </authorList>
    </citation>
    <scope>NUCLEOTIDE SEQUENCE [LARGE SCALE GENOMIC DNA]</scope>
    <source>
        <strain evidence="4">DSM 28463</strain>
    </source>
</reference>
<name>A0A1I5H6H4_9RHOB</name>
<evidence type="ECO:0000313" key="3">
    <source>
        <dbReference type="EMBL" id="SFO43864.1"/>
    </source>
</evidence>
<evidence type="ECO:0000259" key="2">
    <source>
        <dbReference type="Pfam" id="PF20075"/>
    </source>
</evidence>
<proteinExistence type="predicted"/>
<evidence type="ECO:0000256" key="1">
    <source>
        <dbReference type="SAM" id="MobiDB-lite"/>
    </source>
</evidence>
<organism evidence="3 4">
    <name type="scientific">Roseovarius lutimaris</name>
    <dbReference type="NCBI Taxonomy" id="1005928"/>
    <lineage>
        <taxon>Bacteria</taxon>
        <taxon>Pseudomonadati</taxon>
        <taxon>Pseudomonadota</taxon>
        <taxon>Alphaproteobacteria</taxon>
        <taxon>Rhodobacterales</taxon>
        <taxon>Roseobacteraceae</taxon>
        <taxon>Roseovarius</taxon>
    </lineage>
</organism>
<protein>
    <recommendedName>
        <fullName evidence="2">DUF6471 domain-containing protein</fullName>
    </recommendedName>
</protein>
<gene>
    <name evidence="3" type="ORF">SAMN04487859_1583</name>
</gene>
<dbReference type="EMBL" id="FOVP01000058">
    <property type="protein sequence ID" value="SFO43864.1"/>
    <property type="molecule type" value="Genomic_DNA"/>
</dbReference>
<dbReference type="AlphaFoldDB" id="A0A1I5H6H4"/>
<sequence length="92" mass="9957">MNVMNRPAPPKPTARKASPVNAEYEDKAKDMVREAMKAQGVTVDQLTERLKAIGVDMSSGGVANKISRGGFSSAFMLQCMEAMGLEIKPLEK</sequence>
<dbReference type="Pfam" id="PF20075">
    <property type="entry name" value="DUF6471"/>
    <property type="match status" value="1"/>
</dbReference>
<keyword evidence="4" id="KW-1185">Reference proteome</keyword>
<dbReference type="OrthoDB" id="9808716at2"/>